<evidence type="ECO:0000259" key="1">
    <source>
        <dbReference type="SMART" id="SM00860"/>
    </source>
</evidence>
<protein>
    <submittedName>
        <fullName evidence="2">SMI1/KNR4 family protein</fullName>
    </submittedName>
</protein>
<organism evidence="2 3">
    <name type="scientific">Chryseolinea lacunae</name>
    <dbReference type="NCBI Taxonomy" id="2801331"/>
    <lineage>
        <taxon>Bacteria</taxon>
        <taxon>Pseudomonadati</taxon>
        <taxon>Bacteroidota</taxon>
        <taxon>Cytophagia</taxon>
        <taxon>Cytophagales</taxon>
        <taxon>Fulvivirgaceae</taxon>
        <taxon>Chryseolinea</taxon>
    </lineage>
</organism>
<dbReference type="InterPro" id="IPR018958">
    <property type="entry name" value="Knr4/Smi1-like_dom"/>
</dbReference>
<name>A0ABS1KY95_9BACT</name>
<keyword evidence="3" id="KW-1185">Reference proteome</keyword>
<sequence>MEKKIFHDFDLTAFWKDSDYARKRYISEPLTDDLIAGIEQELGYKLPASYIELMHSQNGGIPVHNGFRTTEVTTWGGKHIEIAGILGLGRTKAYSVCGHSGSKFMIDDWGYPALGVYICTSPSAGHDMVLLDYSQCGKDGEPQVVHVDQESDYKVTFVAKDFETFVRGLTTLD</sequence>
<comment type="caution">
    <text evidence="2">The sequence shown here is derived from an EMBL/GenBank/DDBJ whole genome shotgun (WGS) entry which is preliminary data.</text>
</comment>
<feature type="domain" description="Knr4/Smi1-like" evidence="1">
    <location>
        <begin position="29"/>
        <end position="168"/>
    </location>
</feature>
<evidence type="ECO:0000313" key="2">
    <source>
        <dbReference type="EMBL" id="MBL0744421.1"/>
    </source>
</evidence>
<dbReference type="SUPFAM" id="SSF160631">
    <property type="entry name" value="SMI1/KNR4-like"/>
    <property type="match status" value="1"/>
</dbReference>
<proteinExistence type="predicted"/>
<accession>A0ABS1KY95</accession>
<gene>
    <name evidence="2" type="ORF">JI741_24525</name>
</gene>
<dbReference type="EMBL" id="JAERRB010000011">
    <property type="protein sequence ID" value="MBL0744421.1"/>
    <property type="molecule type" value="Genomic_DNA"/>
</dbReference>
<dbReference type="RefSeq" id="WP_202014077.1">
    <property type="nucleotide sequence ID" value="NZ_JAERRB010000011.1"/>
</dbReference>
<dbReference type="Gene3D" id="3.40.1580.10">
    <property type="entry name" value="SMI1/KNR4-like"/>
    <property type="match status" value="1"/>
</dbReference>
<reference evidence="2 3" key="1">
    <citation type="submission" date="2021-01" db="EMBL/GenBank/DDBJ databases">
        <title>Chryseolinea sp. Jin1 Genome sequencing and assembly.</title>
        <authorList>
            <person name="Kim I."/>
        </authorList>
    </citation>
    <scope>NUCLEOTIDE SEQUENCE [LARGE SCALE GENOMIC DNA]</scope>
    <source>
        <strain evidence="2 3">Jin1</strain>
    </source>
</reference>
<dbReference type="InterPro" id="IPR037883">
    <property type="entry name" value="Knr4/Smi1-like_sf"/>
</dbReference>
<dbReference type="Pfam" id="PF09346">
    <property type="entry name" value="SMI1_KNR4"/>
    <property type="match status" value="1"/>
</dbReference>
<dbReference type="SMART" id="SM00860">
    <property type="entry name" value="SMI1_KNR4"/>
    <property type="match status" value="1"/>
</dbReference>
<dbReference type="Proteomes" id="UP000613030">
    <property type="component" value="Unassembled WGS sequence"/>
</dbReference>
<evidence type="ECO:0000313" key="3">
    <source>
        <dbReference type="Proteomes" id="UP000613030"/>
    </source>
</evidence>